<dbReference type="GO" id="GO:0005524">
    <property type="term" value="F:ATP binding"/>
    <property type="evidence" value="ECO:0007669"/>
    <property type="project" value="InterPro"/>
</dbReference>
<protein>
    <recommendedName>
        <fullName evidence="5">Glucokinase</fullName>
    </recommendedName>
</protein>
<organism evidence="3 4">
    <name type="scientific">Adineta ricciae</name>
    <name type="common">Rotifer</name>
    <dbReference type="NCBI Taxonomy" id="249248"/>
    <lineage>
        <taxon>Eukaryota</taxon>
        <taxon>Metazoa</taxon>
        <taxon>Spiralia</taxon>
        <taxon>Gnathifera</taxon>
        <taxon>Rotifera</taxon>
        <taxon>Eurotatoria</taxon>
        <taxon>Bdelloidea</taxon>
        <taxon>Adinetida</taxon>
        <taxon>Adinetidae</taxon>
        <taxon>Adineta</taxon>
    </lineage>
</organism>
<accession>A0A816FGE7</accession>
<proteinExistence type="predicted"/>
<dbReference type="Pfam" id="PF02685">
    <property type="entry name" value="Glucokinase"/>
    <property type="match status" value="1"/>
</dbReference>
<dbReference type="GO" id="GO:0006096">
    <property type="term" value="P:glycolytic process"/>
    <property type="evidence" value="ECO:0007669"/>
    <property type="project" value="InterPro"/>
</dbReference>
<dbReference type="GO" id="GO:0004340">
    <property type="term" value="F:glucokinase activity"/>
    <property type="evidence" value="ECO:0007669"/>
    <property type="project" value="InterPro"/>
</dbReference>
<evidence type="ECO:0000256" key="2">
    <source>
        <dbReference type="ARBA" id="ARBA00022777"/>
    </source>
</evidence>
<keyword evidence="1" id="KW-0808">Transferase</keyword>
<keyword evidence="4" id="KW-1185">Reference proteome</keyword>
<dbReference type="AlphaFoldDB" id="A0A816FGE7"/>
<reference evidence="3" key="1">
    <citation type="submission" date="2021-02" db="EMBL/GenBank/DDBJ databases">
        <authorList>
            <person name="Nowell W R."/>
        </authorList>
    </citation>
    <scope>NUCLEOTIDE SEQUENCE</scope>
</reference>
<feature type="non-terminal residue" evidence="3">
    <location>
        <position position="128"/>
    </location>
</feature>
<dbReference type="GO" id="GO:0005536">
    <property type="term" value="F:D-glucose binding"/>
    <property type="evidence" value="ECO:0007669"/>
    <property type="project" value="InterPro"/>
</dbReference>
<dbReference type="Proteomes" id="UP000663828">
    <property type="component" value="Unassembled WGS sequence"/>
</dbReference>
<gene>
    <name evidence="3" type="ORF">XAT740_LOCUS56902</name>
</gene>
<comment type="caution">
    <text evidence="3">The sequence shown here is derived from an EMBL/GenBank/DDBJ whole genome shotgun (WGS) entry which is preliminary data.</text>
</comment>
<dbReference type="Gene3D" id="3.30.420.40">
    <property type="match status" value="1"/>
</dbReference>
<dbReference type="InterPro" id="IPR003836">
    <property type="entry name" value="Glucokinase"/>
</dbReference>
<evidence type="ECO:0000313" key="4">
    <source>
        <dbReference type="Proteomes" id="UP000663828"/>
    </source>
</evidence>
<sequence length="128" mass="14611">MSKSCAVIVGDIGGTNARVQFLWYNRDQKSLTPSISLITRQTYRTNTFTGLSKILERFLNDILNEEYQQEEIHNAVLDKNIRVVLAVCGPIWNNRRSNDANNVRMEPDGSGWATQHAEEIENFLKLKA</sequence>
<evidence type="ECO:0000256" key="1">
    <source>
        <dbReference type="ARBA" id="ARBA00022679"/>
    </source>
</evidence>
<evidence type="ECO:0000313" key="3">
    <source>
        <dbReference type="EMBL" id="CAF1661214.1"/>
    </source>
</evidence>
<evidence type="ECO:0008006" key="5">
    <source>
        <dbReference type="Google" id="ProtNLM"/>
    </source>
</evidence>
<name>A0A816FGE7_ADIRI</name>
<keyword evidence="2" id="KW-0418">Kinase</keyword>
<dbReference type="EMBL" id="CAJNOR010011427">
    <property type="protein sequence ID" value="CAF1661214.1"/>
    <property type="molecule type" value="Genomic_DNA"/>
</dbReference>